<evidence type="ECO:0000313" key="4">
    <source>
        <dbReference type="Proteomes" id="UP000046392"/>
    </source>
</evidence>
<dbReference type="InterPro" id="IPR034113">
    <property type="entry name" value="SCP_GAPR1-like"/>
</dbReference>
<dbReference type="Gene3D" id="3.40.33.10">
    <property type="entry name" value="CAP"/>
    <property type="match status" value="2"/>
</dbReference>
<dbReference type="WBParaSite" id="SPAL_0000965600.1">
    <property type="protein sequence ID" value="SPAL_0000965600.1"/>
    <property type="gene ID" value="SPAL_0000965600"/>
</dbReference>
<evidence type="ECO:0000256" key="1">
    <source>
        <dbReference type="SAM" id="MobiDB-lite"/>
    </source>
</evidence>
<dbReference type="SUPFAM" id="SSF55797">
    <property type="entry name" value="PR-1-like"/>
    <property type="match status" value="2"/>
</dbReference>
<dbReference type="SMART" id="SM00198">
    <property type="entry name" value="SCP"/>
    <property type="match status" value="1"/>
</dbReference>
<evidence type="ECO:0000313" key="5">
    <source>
        <dbReference type="WBParaSite" id="SPAL_0000965600.1"/>
    </source>
</evidence>
<reference evidence="5" key="1">
    <citation type="submission" date="2017-02" db="UniProtKB">
        <authorList>
            <consortium name="WormBaseParasite"/>
        </authorList>
    </citation>
    <scope>IDENTIFICATION</scope>
</reference>
<organism evidence="4 5">
    <name type="scientific">Strongyloides papillosus</name>
    <name type="common">Intestinal threadworm</name>
    <dbReference type="NCBI Taxonomy" id="174720"/>
    <lineage>
        <taxon>Eukaryota</taxon>
        <taxon>Metazoa</taxon>
        <taxon>Ecdysozoa</taxon>
        <taxon>Nematoda</taxon>
        <taxon>Chromadorea</taxon>
        <taxon>Rhabditida</taxon>
        <taxon>Tylenchina</taxon>
        <taxon>Panagrolaimomorpha</taxon>
        <taxon>Strongyloidoidea</taxon>
        <taxon>Strongyloididae</taxon>
        <taxon>Strongyloides</taxon>
    </lineage>
</organism>
<dbReference type="CDD" id="cd05382">
    <property type="entry name" value="CAP_GAPR1-like"/>
    <property type="match status" value="1"/>
</dbReference>
<dbReference type="InterPro" id="IPR035940">
    <property type="entry name" value="CAP_sf"/>
</dbReference>
<dbReference type="PRINTS" id="PR00837">
    <property type="entry name" value="V5TPXLIKE"/>
</dbReference>
<dbReference type="Proteomes" id="UP000046392">
    <property type="component" value="Unplaced"/>
</dbReference>
<dbReference type="PROSITE" id="PS01009">
    <property type="entry name" value="CRISP_1"/>
    <property type="match status" value="1"/>
</dbReference>
<accession>A0A0N5BUY8</accession>
<feature type="region of interest" description="Disordered" evidence="1">
    <location>
        <begin position="114"/>
        <end position="188"/>
    </location>
</feature>
<feature type="domain" description="SCP" evidence="3">
    <location>
        <begin position="213"/>
        <end position="347"/>
    </location>
</feature>
<evidence type="ECO:0000256" key="2">
    <source>
        <dbReference type="SAM" id="SignalP"/>
    </source>
</evidence>
<dbReference type="Pfam" id="PF00188">
    <property type="entry name" value="CAP"/>
    <property type="match status" value="1"/>
</dbReference>
<name>A0A0N5BUY8_STREA</name>
<dbReference type="InterPro" id="IPR002413">
    <property type="entry name" value="V5_allergen-like"/>
</dbReference>
<keyword evidence="4" id="KW-1185">Reference proteome</keyword>
<sequence>MFIGLFLFSYVISLILTFIDCTDNISKRDVVKRVDENNEEYYGIGEQVKKIFKRNDLSIGVSKIKRDTNSAINTASTNPLTNNDFIMVIKRNSVLDKNVTAEFKDIVSNKRKKRSIVWKPIQRKTARKRKQTTKRKNTSKRKRTTKRKIKPKRRPTIKHKIKPKRRPTTKRKTTSKRKLTKKRRTTPKEIPKATTIKTTTSFKKPSSGIDIDSLRKKYLDQTNYYRKLHGAPSLTRSKKLEKLAQAYAMKLARKFRGELIHDPDRRYGENLAVMPSDEINDAIEFWYEEVKKYNFKKPGFGMNTGHFTQVVWKDTKEIGCAIAKLTKKYSGDFIICCKYYPPGNYHNEFVINVLRSLFHYLIAFGFLLLVDSEPYRQPYVESPIVYLDNNNDNTNNEVTIKTPSTTTISTITKNPTDINKLRLKYLNDTNTFRNRLEIPNLRYCLLLQDAAQQFTDQVARNFNGTFTVDSESKYGEYNAILNSNMVEEAVMFWLNGVEYFDLKKVDMKVNSARLGEMVSYYTKEMGCGITETSGDYEGHYLVNCKFYPNMNKQYYKHYEKLYQQKTNVLEQKQV</sequence>
<dbReference type="PRINTS" id="PR00838">
    <property type="entry name" value="V5ALLERGEN"/>
</dbReference>
<feature type="chain" id="PRO_5005894969" evidence="2">
    <location>
        <begin position="22"/>
        <end position="574"/>
    </location>
</feature>
<dbReference type="InterPro" id="IPR014044">
    <property type="entry name" value="CAP_dom"/>
</dbReference>
<feature type="compositionally biased region" description="Basic residues" evidence="1">
    <location>
        <begin position="114"/>
        <end position="185"/>
    </location>
</feature>
<evidence type="ECO:0000259" key="3">
    <source>
        <dbReference type="SMART" id="SM00198"/>
    </source>
</evidence>
<dbReference type="FunFam" id="3.40.33.10:FF:000010">
    <property type="entry name" value="Predicted protein"/>
    <property type="match status" value="1"/>
</dbReference>
<proteinExistence type="predicted"/>
<dbReference type="InterPro" id="IPR018244">
    <property type="entry name" value="Allrgn_V5/Tpx1_CS"/>
</dbReference>
<dbReference type="AlphaFoldDB" id="A0A0N5BUY8"/>
<dbReference type="InterPro" id="IPR001283">
    <property type="entry name" value="CRISP-related"/>
</dbReference>
<dbReference type="GO" id="GO:0005576">
    <property type="term" value="C:extracellular region"/>
    <property type="evidence" value="ECO:0007669"/>
    <property type="project" value="InterPro"/>
</dbReference>
<protein>
    <submittedName>
        <fullName evidence="5">SCP domain-containing protein</fullName>
    </submittedName>
</protein>
<feature type="signal peptide" evidence="2">
    <location>
        <begin position="1"/>
        <end position="21"/>
    </location>
</feature>
<dbReference type="PANTHER" id="PTHR10334">
    <property type="entry name" value="CYSTEINE-RICH SECRETORY PROTEIN-RELATED"/>
    <property type="match status" value="1"/>
</dbReference>
<keyword evidence="2" id="KW-0732">Signal</keyword>